<evidence type="ECO:0000256" key="1">
    <source>
        <dbReference type="SAM" id="Phobius"/>
    </source>
</evidence>
<keyword evidence="1" id="KW-0812">Transmembrane</keyword>
<dbReference type="Proteomes" id="UP000184330">
    <property type="component" value="Unassembled WGS sequence"/>
</dbReference>
<gene>
    <name evidence="2" type="ORF">PAC_17453</name>
</gene>
<feature type="transmembrane region" description="Helical" evidence="1">
    <location>
        <begin position="39"/>
        <end position="63"/>
    </location>
</feature>
<keyword evidence="1" id="KW-0472">Membrane</keyword>
<dbReference type="OrthoDB" id="5428040at2759"/>
<dbReference type="AlphaFoldDB" id="A0A1L7XR87"/>
<reference evidence="2 3" key="1">
    <citation type="submission" date="2016-03" db="EMBL/GenBank/DDBJ databases">
        <authorList>
            <person name="Ploux O."/>
        </authorList>
    </citation>
    <scope>NUCLEOTIDE SEQUENCE [LARGE SCALE GENOMIC DNA]</scope>
    <source>
        <strain evidence="2 3">UAMH 11012</strain>
    </source>
</reference>
<keyword evidence="3" id="KW-1185">Reference proteome</keyword>
<dbReference type="EMBL" id="FJOG01000045">
    <property type="protein sequence ID" value="CZR67554.1"/>
    <property type="molecule type" value="Genomic_DNA"/>
</dbReference>
<sequence length="165" mass="18268">MATTIMDDYQSSLGELQDTQLATTTTARTPGPCSKHSCAGFVTVTTLLGVHLVCVMAITALYLRQARYSRYGNVLHTAAQLMSDDLREIFQQADSKGDKEELERDGKDDFVKVAKSRFDGKIEVVRLARDDGSASDLGSVIDVEASRMTRFKRKIGLKKDEKVDE</sequence>
<protein>
    <submittedName>
        <fullName evidence="2">Uncharacterized protein</fullName>
    </submittedName>
</protein>
<keyword evidence="1" id="KW-1133">Transmembrane helix</keyword>
<evidence type="ECO:0000313" key="3">
    <source>
        <dbReference type="Proteomes" id="UP000184330"/>
    </source>
</evidence>
<evidence type="ECO:0000313" key="2">
    <source>
        <dbReference type="EMBL" id="CZR67554.1"/>
    </source>
</evidence>
<name>A0A1L7XR87_9HELO</name>
<proteinExistence type="predicted"/>
<accession>A0A1L7XR87</accession>
<organism evidence="2 3">
    <name type="scientific">Phialocephala subalpina</name>
    <dbReference type="NCBI Taxonomy" id="576137"/>
    <lineage>
        <taxon>Eukaryota</taxon>
        <taxon>Fungi</taxon>
        <taxon>Dikarya</taxon>
        <taxon>Ascomycota</taxon>
        <taxon>Pezizomycotina</taxon>
        <taxon>Leotiomycetes</taxon>
        <taxon>Helotiales</taxon>
        <taxon>Mollisiaceae</taxon>
        <taxon>Phialocephala</taxon>
        <taxon>Phialocephala fortinii species complex</taxon>
    </lineage>
</organism>